<name>A0A6P8BGT7_PYRGI</name>
<evidence type="ECO:0000313" key="1">
    <source>
        <dbReference type="Proteomes" id="UP000515153"/>
    </source>
</evidence>
<evidence type="ECO:0000313" key="2">
    <source>
        <dbReference type="RefSeq" id="XP_030986256.1"/>
    </source>
</evidence>
<dbReference type="RefSeq" id="XP_030986256.1">
    <property type="nucleotide sequence ID" value="XM_031121671.1"/>
</dbReference>
<dbReference type="AlphaFoldDB" id="A0A6P8BGT7"/>
<feature type="non-terminal residue" evidence="2">
    <location>
        <position position="1"/>
    </location>
</feature>
<dbReference type="GeneID" id="41956585"/>
<reference evidence="2" key="3">
    <citation type="submission" date="2025-08" db="UniProtKB">
        <authorList>
            <consortium name="RefSeq"/>
        </authorList>
    </citation>
    <scope>IDENTIFICATION</scope>
    <source>
        <strain evidence="2">NI907</strain>
    </source>
</reference>
<accession>A0A6P8BGT7</accession>
<sequence length="55" mass="6148">VCFGFALLVAPPQRSYLNRSHARSHHDLTNILASLRICILASTPFGGLVNWFPRL</sequence>
<gene>
    <name evidence="2" type="ORF">PgNI_01600</name>
</gene>
<dbReference type="Proteomes" id="UP000515153">
    <property type="component" value="Unplaced"/>
</dbReference>
<protein>
    <submittedName>
        <fullName evidence="2">Uncharacterized protein</fullName>
    </submittedName>
</protein>
<reference evidence="2" key="2">
    <citation type="submission" date="2019-10" db="EMBL/GenBank/DDBJ databases">
        <authorList>
            <consortium name="NCBI Genome Project"/>
        </authorList>
    </citation>
    <scope>NUCLEOTIDE SEQUENCE</scope>
    <source>
        <strain evidence="2">NI907</strain>
    </source>
</reference>
<organism evidence="1 2">
    <name type="scientific">Pyricularia grisea</name>
    <name type="common">Crabgrass-specific blast fungus</name>
    <name type="synonym">Magnaporthe grisea</name>
    <dbReference type="NCBI Taxonomy" id="148305"/>
    <lineage>
        <taxon>Eukaryota</taxon>
        <taxon>Fungi</taxon>
        <taxon>Dikarya</taxon>
        <taxon>Ascomycota</taxon>
        <taxon>Pezizomycotina</taxon>
        <taxon>Sordariomycetes</taxon>
        <taxon>Sordariomycetidae</taxon>
        <taxon>Magnaporthales</taxon>
        <taxon>Pyriculariaceae</taxon>
        <taxon>Pyricularia</taxon>
    </lineage>
</organism>
<reference evidence="2" key="1">
    <citation type="journal article" date="2019" name="Mol. Biol. Evol.">
        <title>Blast fungal genomes show frequent chromosomal changes, gene gains and losses, and effector gene turnover.</title>
        <authorList>
            <person name="Gomez Luciano L.B."/>
            <person name="Jason Tsai I."/>
            <person name="Chuma I."/>
            <person name="Tosa Y."/>
            <person name="Chen Y.H."/>
            <person name="Li J.Y."/>
            <person name="Li M.Y."/>
            <person name="Jade Lu M.Y."/>
            <person name="Nakayashiki H."/>
            <person name="Li W.H."/>
        </authorList>
    </citation>
    <scope>NUCLEOTIDE SEQUENCE</scope>
    <source>
        <strain evidence="2">NI907</strain>
    </source>
</reference>
<keyword evidence="1" id="KW-1185">Reference proteome</keyword>
<dbReference type="KEGG" id="pgri:PgNI_01600"/>
<proteinExistence type="predicted"/>